<reference evidence="2 3" key="1">
    <citation type="submission" date="2018-02" db="EMBL/GenBank/DDBJ databases">
        <title>Comparative genomes isolates from brazilian mangrove.</title>
        <authorList>
            <person name="Araujo J.E."/>
            <person name="Taketani R.G."/>
            <person name="Silva M.C.P."/>
            <person name="Loureco M.V."/>
            <person name="Andreote F.D."/>
        </authorList>
    </citation>
    <scope>NUCLEOTIDE SEQUENCE [LARGE SCALE GENOMIC DNA]</scope>
    <source>
        <strain evidence="2 3">Hex-1 MGV</strain>
    </source>
</reference>
<evidence type="ECO:0000313" key="3">
    <source>
        <dbReference type="Proteomes" id="UP000238322"/>
    </source>
</evidence>
<protein>
    <submittedName>
        <fullName evidence="2">Uncharacterized protein</fullName>
    </submittedName>
</protein>
<organism evidence="2 3">
    <name type="scientific">Blastopirellula marina</name>
    <dbReference type="NCBI Taxonomy" id="124"/>
    <lineage>
        <taxon>Bacteria</taxon>
        <taxon>Pseudomonadati</taxon>
        <taxon>Planctomycetota</taxon>
        <taxon>Planctomycetia</taxon>
        <taxon>Pirellulales</taxon>
        <taxon>Pirellulaceae</taxon>
        <taxon>Blastopirellula</taxon>
    </lineage>
</organism>
<dbReference type="AlphaFoldDB" id="A0A2S8FQA0"/>
<evidence type="ECO:0000256" key="1">
    <source>
        <dbReference type="SAM" id="SignalP"/>
    </source>
</evidence>
<feature type="chain" id="PRO_5015461485" evidence="1">
    <location>
        <begin position="24"/>
        <end position="629"/>
    </location>
</feature>
<dbReference type="EMBL" id="PUHY01000010">
    <property type="protein sequence ID" value="PQO34366.1"/>
    <property type="molecule type" value="Genomic_DNA"/>
</dbReference>
<comment type="caution">
    <text evidence="2">The sequence shown here is derived from an EMBL/GenBank/DDBJ whole genome shotgun (WGS) entry which is preliminary data.</text>
</comment>
<accession>A0A2S8FQA0</accession>
<evidence type="ECO:0000313" key="2">
    <source>
        <dbReference type="EMBL" id="PQO34366.1"/>
    </source>
</evidence>
<feature type="signal peptide" evidence="1">
    <location>
        <begin position="1"/>
        <end position="23"/>
    </location>
</feature>
<gene>
    <name evidence="2" type="ORF">C5Y83_12615</name>
</gene>
<name>A0A2S8FQA0_9BACT</name>
<dbReference type="RefSeq" id="WP_105330097.1">
    <property type="nucleotide sequence ID" value="NZ_PUHY01000010.1"/>
</dbReference>
<sequence length="629" mass="70316">MFRRLMLIPLVALILLPDSSVMGQDATFKRAAELLQYSIPEQSPLRSPVVGQPANPTYEESARTDVGNRLASMSPTTIDPQLLPELKRFITAPEAGASRLQNFSTIAYCQYAAGQEEAAQQTLREAWDVLRANQNVGPASAIPVTYCVTPVSAGQQLLTTMLACHSPDSDVMTALPLAGPLVFNNTLAEHWLSMAARQARHRVIESAIRGETDPFQRIQANLVTAEGYLAADDLSRAKQHLQTSLGEVQQASPESLANKSLAGLAKLGLHMADRNEEALARDAIAAAAKASRPDALTTAAYWLILNQPTKATECINRFEADYLARRQVPELDDTTKRQEMEILKGLSLCRAMLAEGYVDQAFEWAETIPPQRPEHMTAICQIARVWLSRNNDEANNSAVELLKQNVPHVTALVRQAPTGGYESRHELVLFAQLLTQSEQDHLLENDVLPLLSVHERRQLKTAQLTIPTQLSLDEKLRRYVLPENSDIKKRQRLSQIMWQLEIPAEKKRVLDLRRQLMPTDPWQEIAEREALAFLYESAGFPQDARAQWEALLAAISKLDDPGFRSSALRMAMPNLWVRGHRDLARQAATSMIDNVWQTRDQPLRQYEPRLRKTDVANAKLYLEAISATP</sequence>
<proteinExistence type="predicted"/>
<dbReference type="Proteomes" id="UP000238322">
    <property type="component" value="Unassembled WGS sequence"/>
</dbReference>
<keyword evidence="1" id="KW-0732">Signal</keyword>